<dbReference type="Proteomes" id="UP000709466">
    <property type="component" value="Unassembled WGS sequence"/>
</dbReference>
<evidence type="ECO:0000256" key="8">
    <source>
        <dbReference type="ARBA" id="ARBA00023277"/>
    </source>
</evidence>
<keyword evidence="4" id="KW-0547">Nucleotide-binding</keyword>
<dbReference type="InterPro" id="IPR000600">
    <property type="entry name" value="ROK"/>
</dbReference>
<evidence type="ECO:0000256" key="7">
    <source>
        <dbReference type="ARBA" id="ARBA00022840"/>
    </source>
</evidence>
<keyword evidence="11" id="KW-1185">Reference proteome</keyword>
<evidence type="ECO:0000256" key="6">
    <source>
        <dbReference type="ARBA" id="ARBA00022833"/>
    </source>
</evidence>
<evidence type="ECO:0000256" key="4">
    <source>
        <dbReference type="ARBA" id="ARBA00022741"/>
    </source>
</evidence>
<accession>A0ABX0VTG6</accession>
<organism evidence="10 11">
    <name type="scientific">Marivivens donghaensis</name>
    <dbReference type="NCBI Taxonomy" id="1699413"/>
    <lineage>
        <taxon>Bacteria</taxon>
        <taxon>Pseudomonadati</taxon>
        <taxon>Pseudomonadota</taxon>
        <taxon>Alphaproteobacteria</taxon>
        <taxon>Rhodobacterales</taxon>
        <taxon>Paracoccaceae</taxon>
        <taxon>Marivivens group</taxon>
        <taxon>Marivivens</taxon>
    </lineage>
</organism>
<comment type="caution">
    <text evidence="10">The sequence shown here is derived from an EMBL/GenBank/DDBJ whole genome shotgun (WGS) entry which is preliminary data.</text>
</comment>
<keyword evidence="5" id="KW-0418">Kinase</keyword>
<reference evidence="10 11" key="1">
    <citation type="submission" date="2020-03" db="EMBL/GenBank/DDBJ databases">
        <title>Bacterial isolates of synthetic phycosphere.</title>
        <authorList>
            <person name="Fu H."/>
            <person name="Moran M.A."/>
        </authorList>
    </citation>
    <scope>NUCLEOTIDE SEQUENCE [LARGE SCALE GENOMIC DNA]</scope>
    <source>
        <strain evidence="10 11">HF1</strain>
    </source>
</reference>
<evidence type="ECO:0000256" key="5">
    <source>
        <dbReference type="ARBA" id="ARBA00022777"/>
    </source>
</evidence>
<name>A0ABX0VTG6_9RHOB</name>
<keyword evidence="3" id="KW-0479">Metal-binding</keyword>
<dbReference type="PANTHER" id="PTHR18964">
    <property type="entry name" value="ROK (REPRESSOR, ORF, KINASE) FAMILY"/>
    <property type="match status" value="1"/>
</dbReference>
<dbReference type="PANTHER" id="PTHR18964:SF162">
    <property type="entry name" value="N-ACETYL-D-GLUCOSAMINE KINASE"/>
    <property type="match status" value="1"/>
</dbReference>
<evidence type="ECO:0000313" key="10">
    <source>
        <dbReference type="EMBL" id="NIY71279.1"/>
    </source>
</evidence>
<comment type="catalytic activity">
    <reaction evidence="9">
        <text>N-acetyl-D-glucosamine + ATP = N-acetyl-D-glucosamine 6-phosphate + ADP + H(+)</text>
        <dbReference type="Rhea" id="RHEA:17417"/>
        <dbReference type="ChEBI" id="CHEBI:15378"/>
        <dbReference type="ChEBI" id="CHEBI:30616"/>
        <dbReference type="ChEBI" id="CHEBI:57513"/>
        <dbReference type="ChEBI" id="CHEBI:456216"/>
        <dbReference type="ChEBI" id="CHEBI:506227"/>
        <dbReference type="EC" id="2.7.1.59"/>
    </reaction>
</comment>
<dbReference type="InterPro" id="IPR043129">
    <property type="entry name" value="ATPase_NBD"/>
</dbReference>
<evidence type="ECO:0000256" key="2">
    <source>
        <dbReference type="ARBA" id="ARBA00022679"/>
    </source>
</evidence>
<dbReference type="RefSeq" id="WP_167636157.1">
    <property type="nucleotide sequence ID" value="NZ_JAATOP010000001.1"/>
</dbReference>
<keyword evidence="8" id="KW-0119">Carbohydrate metabolism</keyword>
<evidence type="ECO:0000256" key="9">
    <source>
        <dbReference type="ARBA" id="ARBA00049065"/>
    </source>
</evidence>
<evidence type="ECO:0000256" key="3">
    <source>
        <dbReference type="ARBA" id="ARBA00022723"/>
    </source>
</evidence>
<dbReference type="EC" id="2.7.1.59" evidence="1"/>
<keyword evidence="7" id="KW-0067">ATP-binding</keyword>
<dbReference type="SUPFAM" id="SSF53067">
    <property type="entry name" value="Actin-like ATPase domain"/>
    <property type="match status" value="1"/>
</dbReference>
<protein>
    <recommendedName>
        <fullName evidence="1">N-acetylglucosamine kinase</fullName>
        <ecNumber evidence="1">2.7.1.59</ecNumber>
    </recommendedName>
</protein>
<dbReference type="Pfam" id="PF00480">
    <property type="entry name" value="ROK"/>
    <property type="match status" value="1"/>
</dbReference>
<keyword evidence="6" id="KW-0862">Zinc</keyword>
<evidence type="ECO:0000256" key="1">
    <source>
        <dbReference type="ARBA" id="ARBA00012122"/>
    </source>
</evidence>
<sequence>MICGGIDLGGTKIEARFFDGPDTATIEKRRVPTPLFSFDEMIDALVDQIEWLRAQGGNDLPIGVCVPGVIDRETGICYASNIPSTGHSIEAAVKARIGVAIPVINDCMAFAFSEAMNGAGQGEASVMGLILGTGVGGGYVLNGELPYRENGLAVEIGHVGMPLRAATRHNLPVFTCGCGKVACMENYMSGTGFANIAQHVTGQRIGAHELHVVDTNLAERLLNIWTDIVAECLYTIQVMLDPGCIVLGGGASQIPNLTDRLEVALERHRLGHVAAPQVRLALHGDSSGARGAGLAALEFAGAK</sequence>
<dbReference type="Gene3D" id="3.30.420.40">
    <property type="match status" value="2"/>
</dbReference>
<keyword evidence="2" id="KW-0808">Transferase</keyword>
<dbReference type="EMBL" id="JAATOP010000001">
    <property type="protein sequence ID" value="NIY71279.1"/>
    <property type="molecule type" value="Genomic_DNA"/>
</dbReference>
<gene>
    <name evidence="10" type="ORF">HCZ30_02385</name>
</gene>
<proteinExistence type="predicted"/>
<evidence type="ECO:0000313" key="11">
    <source>
        <dbReference type="Proteomes" id="UP000709466"/>
    </source>
</evidence>